<reference evidence="1" key="2">
    <citation type="journal article" date="2022" name="Microbiol. Resour. Announc.">
        <title>Metagenome Sequencing to Explore Phylogenomics of Terrestrial Cyanobacteria.</title>
        <authorList>
            <person name="Ward R.D."/>
            <person name="Stajich J.E."/>
            <person name="Johansen J.R."/>
            <person name="Huntemann M."/>
            <person name="Clum A."/>
            <person name="Foster B."/>
            <person name="Foster B."/>
            <person name="Roux S."/>
            <person name="Palaniappan K."/>
            <person name="Varghese N."/>
            <person name="Mukherjee S."/>
            <person name="Reddy T.B.K."/>
            <person name="Daum C."/>
            <person name="Copeland A."/>
            <person name="Chen I.A."/>
            <person name="Ivanova N.N."/>
            <person name="Kyrpides N.C."/>
            <person name="Shapiro N."/>
            <person name="Eloe-Fadrosh E.A."/>
            <person name="Pietrasiak N."/>
        </authorList>
    </citation>
    <scope>NUCLEOTIDE SEQUENCE</scope>
    <source>
        <strain evidence="1">HA4357-MV3</strain>
    </source>
</reference>
<dbReference type="EMBL" id="JAHHHW010000164">
    <property type="protein sequence ID" value="MBW4435364.1"/>
    <property type="molecule type" value="Genomic_DNA"/>
</dbReference>
<sequence>MKKSALFFTLSGFIICVVVAFYIGTKFNSVANTSKTQLPTESVIKSSPTVTSETDVIVAPESTEKINQEFSQTTQPTPTDYDIYQKQWQQKQLEQLRQKQLEQAQQKQLAIQTAINACHEAKLQSQKQVNKLRETTIDGSDNVFTDFADSTARNIEQYSEAEFRACLQKAQLAQ</sequence>
<dbReference type="Proteomes" id="UP000813215">
    <property type="component" value="Unassembled WGS sequence"/>
</dbReference>
<dbReference type="AlphaFoldDB" id="A0A9E3HD26"/>
<name>A0A9E3HD26_9NOST</name>
<proteinExistence type="predicted"/>
<accession>A0A9E3HD26</accession>
<evidence type="ECO:0000313" key="1">
    <source>
        <dbReference type="EMBL" id="MBW4435364.1"/>
    </source>
</evidence>
<protein>
    <submittedName>
        <fullName evidence="1">Uncharacterized protein</fullName>
    </submittedName>
</protein>
<organism evidence="1 2">
    <name type="scientific">Pelatocladus maniniholoensis HA4357-MV3</name>
    <dbReference type="NCBI Taxonomy" id="1117104"/>
    <lineage>
        <taxon>Bacteria</taxon>
        <taxon>Bacillati</taxon>
        <taxon>Cyanobacteriota</taxon>
        <taxon>Cyanophyceae</taxon>
        <taxon>Nostocales</taxon>
        <taxon>Nostocaceae</taxon>
        <taxon>Pelatocladus</taxon>
    </lineage>
</organism>
<reference evidence="1" key="1">
    <citation type="submission" date="2021-05" db="EMBL/GenBank/DDBJ databases">
        <authorList>
            <person name="Pietrasiak N."/>
            <person name="Ward R."/>
            <person name="Stajich J.E."/>
            <person name="Kurbessoian T."/>
        </authorList>
    </citation>
    <scope>NUCLEOTIDE SEQUENCE</scope>
    <source>
        <strain evidence="1">HA4357-MV3</strain>
    </source>
</reference>
<comment type="caution">
    <text evidence="1">The sequence shown here is derived from an EMBL/GenBank/DDBJ whole genome shotgun (WGS) entry which is preliminary data.</text>
</comment>
<evidence type="ECO:0000313" key="2">
    <source>
        <dbReference type="Proteomes" id="UP000813215"/>
    </source>
</evidence>
<gene>
    <name evidence="1" type="ORF">KME28_27560</name>
</gene>